<dbReference type="SUPFAM" id="SSF52402">
    <property type="entry name" value="Adenine nucleotide alpha hydrolases-like"/>
    <property type="match status" value="1"/>
</dbReference>
<dbReference type="Gene3D" id="3.40.50.620">
    <property type="entry name" value="HUPs"/>
    <property type="match status" value="1"/>
</dbReference>
<evidence type="ECO:0000259" key="1">
    <source>
        <dbReference type="Pfam" id="PF00582"/>
    </source>
</evidence>
<reference evidence="2" key="1">
    <citation type="submission" date="2020-05" db="EMBL/GenBank/DDBJ databases">
        <title>Phylogenomic resolution of chytrid fungi.</title>
        <authorList>
            <person name="Stajich J.E."/>
            <person name="Amses K."/>
            <person name="Simmons R."/>
            <person name="Seto K."/>
            <person name="Myers J."/>
            <person name="Bonds A."/>
            <person name="Quandt C.A."/>
            <person name="Barry K."/>
            <person name="Liu P."/>
            <person name="Grigoriev I."/>
            <person name="Longcore J.E."/>
            <person name="James T.Y."/>
        </authorList>
    </citation>
    <scope>NUCLEOTIDE SEQUENCE</scope>
    <source>
        <strain evidence="2">JEL0513</strain>
    </source>
</reference>
<dbReference type="CDD" id="cd23659">
    <property type="entry name" value="USP_At3g01520-like"/>
    <property type="match status" value="1"/>
</dbReference>
<accession>A0AAD5T0Z0</accession>
<dbReference type="PANTHER" id="PTHR31964">
    <property type="entry name" value="ADENINE NUCLEOTIDE ALPHA HYDROLASES-LIKE SUPERFAMILY PROTEIN"/>
    <property type="match status" value="1"/>
</dbReference>
<gene>
    <name evidence="2" type="ORF">HK100_002738</name>
</gene>
<keyword evidence="3" id="KW-1185">Reference proteome</keyword>
<feature type="domain" description="UspA" evidence="1">
    <location>
        <begin position="32"/>
        <end position="175"/>
    </location>
</feature>
<protein>
    <recommendedName>
        <fullName evidence="1">UspA domain-containing protein</fullName>
    </recommendedName>
</protein>
<dbReference type="Pfam" id="PF00582">
    <property type="entry name" value="Usp"/>
    <property type="match status" value="1"/>
</dbReference>
<sequence>MSTAASLEETIHEEVIDTTNQHESHKTPEPTRIIAIAVDSSKYSEYAFDWTINNLVRPESDQIILMNVRPTVSFPGVYIAANIDFSKEFEKIENANKAESHELLTRYAAKLPPHVYNVKGVAMRGDPRDEIAFKVEEVHADMLVIGSRGLGAFKKTFLGSVSDYLVHHLKVPVIVPRPSEL</sequence>
<dbReference type="EMBL" id="JADGJH010001645">
    <property type="protein sequence ID" value="KAJ3111294.1"/>
    <property type="molecule type" value="Genomic_DNA"/>
</dbReference>
<name>A0AAD5T0Z0_9FUNG</name>
<dbReference type="InterPro" id="IPR006015">
    <property type="entry name" value="Universal_stress_UspA"/>
</dbReference>
<evidence type="ECO:0000313" key="2">
    <source>
        <dbReference type="EMBL" id="KAJ3111294.1"/>
    </source>
</evidence>
<dbReference type="Proteomes" id="UP001211907">
    <property type="component" value="Unassembled WGS sequence"/>
</dbReference>
<dbReference type="InterPro" id="IPR014729">
    <property type="entry name" value="Rossmann-like_a/b/a_fold"/>
</dbReference>
<dbReference type="PANTHER" id="PTHR31964:SF140">
    <property type="entry name" value="UNIVERSAL STRESS PROTEIN FAMILY PROTEIN"/>
    <property type="match status" value="1"/>
</dbReference>
<organism evidence="2 3">
    <name type="scientific">Physocladia obscura</name>
    <dbReference type="NCBI Taxonomy" id="109957"/>
    <lineage>
        <taxon>Eukaryota</taxon>
        <taxon>Fungi</taxon>
        <taxon>Fungi incertae sedis</taxon>
        <taxon>Chytridiomycota</taxon>
        <taxon>Chytridiomycota incertae sedis</taxon>
        <taxon>Chytridiomycetes</taxon>
        <taxon>Chytridiales</taxon>
        <taxon>Chytriomycetaceae</taxon>
        <taxon>Physocladia</taxon>
    </lineage>
</organism>
<proteinExistence type="predicted"/>
<dbReference type="InterPro" id="IPR006016">
    <property type="entry name" value="UspA"/>
</dbReference>
<evidence type="ECO:0000313" key="3">
    <source>
        <dbReference type="Proteomes" id="UP001211907"/>
    </source>
</evidence>
<comment type="caution">
    <text evidence="2">The sequence shown here is derived from an EMBL/GenBank/DDBJ whole genome shotgun (WGS) entry which is preliminary data.</text>
</comment>
<dbReference type="PRINTS" id="PR01438">
    <property type="entry name" value="UNVRSLSTRESS"/>
</dbReference>
<dbReference type="AlphaFoldDB" id="A0AAD5T0Z0"/>